<evidence type="ECO:0000256" key="12">
    <source>
        <dbReference type="ARBA" id="ARBA00047811"/>
    </source>
</evidence>
<evidence type="ECO:0000313" key="15">
    <source>
        <dbReference type="EMBL" id="RZB75910.1"/>
    </source>
</evidence>
<dbReference type="Gene3D" id="3.30.200.20">
    <property type="entry name" value="Phosphorylase Kinase, domain 1"/>
    <property type="match status" value="1"/>
</dbReference>
<dbReference type="InterPro" id="IPR011009">
    <property type="entry name" value="Kinase-like_dom_sf"/>
</dbReference>
<dbReference type="Pfam" id="PF00069">
    <property type="entry name" value="Pkinase"/>
    <property type="match status" value="1"/>
</dbReference>
<dbReference type="GO" id="GO:0004693">
    <property type="term" value="F:cyclin-dependent protein serine/threonine kinase activity"/>
    <property type="evidence" value="ECO:0007669"/>
    <property type="project" value="UniProtKB-EC"/>
</dbReference>
<proteinExistence type="inferred from homology"/>
<keyword evidence="10" id="KW-0067">ATP-binding</keyword>
<evidence type="ECO:0000256" key="9">
    <source>
        <dbReference type="ARBA" id="ARBA00022777"/>
    </source>
</evidence>
<evidence type="ECO:0000256" key="6">
    <source>
        <dbReference type="ARBA" id="ARBA00022679"/>
    </source>
</evidence>
<keyword evidence="9" id="KW-0418">Kinase</keyword>
<dbReference type="SUPFAM" id="SSF56112">
    <property type="entry name" value="Protein kinase-like (PK-like)"/>
    <property type="match status" value="1"/>
</dbReference>
<dbReference type="FunFam" id="3.30.200.20:FF:001129">
    <property type="entry name" value="Cell division control protein 2 like"/>
    <property type="match status" value="1"/>
</dbReference>
<dbReference type="GO" id="GO:0051301">
    <property type="term" value="P:cell division"/>
    <property type="evidence" value="ECO:0007669"/>
    <property type="project" value="UniProtKB-KW"/>
</dbReference>
<evidence type="ECO:0000313" key="16">
    <source>
        <dbReference type="Proteomes" id="UP000289340"/>
    </source>
</evidence>
<organism evidence="15 16">
    <name type="scientific">Glycine soja</name>
    <name type="common">Wild soybean</name>
    <dbReference type="NCBI Taxonomy" id="3848"/>
    <lineage>
        <taxon>Eukaryota</taxon>
        <taxon>Viridiplantae</taxon>
        <taxon>Streptophyta</taxon>
        <taxon>Embryophyta</taxon>
        <taxon>Tracheophyta</taxon>
        <taxon>Spermatophyta</taxon>
        <taxon>Magnoliopsida</taxon>
        <taxon>eudicotyledons</taxon>
        <taxon>Gunneridae</taxon>
        <taxon>Pentapetalae</taxon>
        <taxon>rosids</taxon>
        <taxon>fabids</taxon>
        <taxon>Fabales</taxon>
        <taxon>Fabaceae</taxon>
        <taxon>Papilionoideae</taxon>
        <taxon>50 kb inversion clade</taxon>
        <taxon>NPAAA clade</taxon>
        <taxon>indigoferoid/millettioid clade</taxon>
        <taxon>Phaseoleae</taxon>
        <taxon>Glycine</taxon>
        <taxon>Glycine subgen. Soja</taxon>
    </lineage>
</organism>
<dbReference type="GO" id="GO:0000082">
    <property type="term" value="P:G1/S transition of mitotic cell cycle"/>
    <property type="evidence" value="ECO:0007669"/>
    <property type="project" value="TreeGrafter"/>
</dbReference>
<dbReference type="Proteomes" id="UP000289340">
    <property type="component" value="Chromosome 12"/>
</dbReference>
<evidence type="ECO:0000256" key="4">
    <source>
        <dbReference type="ARBA" id="ARBA00022553"/>
    </source>
</evidence>
<keyword evidence="8" id="KW-0498">Mitosis</keyword>
<dbReference type="GO" id="GO:0005737">
    <property type="term" value="C:cytoplasm"/>
    <property type="evidence" value="ECO:0007669"/>
    <property type="project" value="TreeGrafter"/>
</dbReference>
<keyword evidence="16" id="KW-1185">Reference proteome</keyword>
<dbReference type="InterPro" id="IPR050108">
    <property type="entry name" value="CDK"/>
</dbReference>
<dbReference type="PROSITE" id="PS50011">
    <property type="entry name" value="PROTEIN_KINASE_DOM"/>
    <property type="match status" value="1"/>
</dbReference>
<dbReference type="Gramene" id="XM_028336462.1">
    <property type="protein sequence ID" value="XP_028192263.1"/>
    <property type="gene ID" value="LOC114377970"/>
</dbReference>
<evidence type="ECO:0000256" key="11">
    <source>
        <dbReference type="ARBA" id="ARBA00023306"/>
    </source>
</evidence>
<dbReference type="InterPro" id="IPR000719">
    <property type="entry name" value="Prot_kinase_dom"/>
</dbReference>
<keyword evidence="6" id="KW-0808">Transferase</keyword>
<dbReference type="EMBL" id="QZWG01000012">
    <property type="protein sequence ID" value="RZB75910.1"/>
    <property type="molecule type" value="Genomic_DNA"/>
</dbReference>
<evidence type="ECO:0000256" key="13">
    <source>
        <dbReference type="ARBA" id="ARBA00048367"/>
    </source>
</evidence>
<name>A0A445HQH5_GLYSO</name>
<dbReference type="GO" id="GO:0000307">
    <property type="term" value="C:cyclin-dependent protein kinase holoenzyme complex"/>
    <property type="evidence" value="ECO:0007669"/>
    <property type="project" value="TreeGrafter"/>
</dbReference>
<dbReference type="GO" id="GO:0010389">
    <property type="term" value="P:regulation of G2/M transition of mitotic cell cycle"/>
    <property type="evidence" value="ECO:0007669"/>
    <property type="project" value="TreeGrafter"/>
</dbReference>
<comment type="caution">
    <text evidence="15">The sequence shown here is derived from an EMBL/GenBank/DDBJ whole genome shotgun (WGS) entry which is preliminary data.</text>
</comment>
<dbReference type="FunFam" id="1.10.510.10:FF:000624">
    <property type="entry name" value="Mitogen-activated protein kinase"/>
    <property type="match status" value="1"/>
</dbReference>
<reference evidence="15 16" key="1">
    <citation type="submission" date="2018-09" db="EMBL/GenBank/DDBJ databases">
        <title>A high-quality reference genome of wild soybean provides a powerful tool to mine soybean genomes.</title>
        <authorList>
            <person name="Xie M."/>
            <person name="Chung C.Y.L."/>
            <person name="Li M.-W."/>
            <person name="Wong F.-L."/>
            <person name="Chan T.-F."/>
            <person name="Lam H.-M."/>
        </authorList>
    </citation>
    <scope>NUCLEOTIDE SEQUENCE [LARGE SCALE GENOMIC DNA]</scope>
    <source>
        <strain evidence="16">cv. W05</strain>
        <tissue evidence="15">Hypocotyl of etiolated seedlings</tissue>
    </source>
</reference>
<keyword evidence="3" id="KW-0723">Serine/threonine-protein kinase</keyword>
<dbReference type="EC" id="2.7.11.22" evidence="2"/>
<comment type="catalytic activity">
    <reaction evidence="12">
        <text>L-threonyl-[protein] + ATP = O-phospho-L-threonyl-[protein] + ADP + H(+)</text>
        <dbReference type="Rhea" id="RHEA:46608"/>
        <dbReference type="Rhea" id="RHEA-COMP:11060"/>
        <dbReference type="Rhea" id="RHEA-COMP:11605"/>
        <dbReference type="ChEBI" id="CHEBI:15378"/>
        <dbReference type="ChEBI" id="CHEBI:30013"/>
        <dbReference type="ChEBI" id="CHEBI:30616"/>
        <dbReference type="ChEBI" id="CHEBI:61977"/>
        <dbReference type="ChEBI" id="CHEBI:456216"/>
        <dbReference type="EC" id="2.7.11.22"/>
    </reaction>
</comment>
<dbReference type="AlphaFoldDB" id="A0A445HQH5"/>
<keyword evidence="11" id="KW-0131">Cell cycle</keyword>
<evidence type="ECO:0000256" key="2">
    <source>
        <dbReference type="ARBA" id="ARBA00012425"/>
    </source>
</evidence>
<comment type="similarity">
    <text evidence="1">Belongs to the protein kinase superfamily. CMGC Ser/Thr protein kinase family. CDC2/CDKX subfamily.</text>
</comment>
<dbReference type="Gene3D" id="1.10.510.10">
    <property type="entry name" value="Transferase(Phosphotransferase) domain 1"/>
    <property type="match status" value="1"/>
</dbReference>
<sequence length="346" mass="39678">MTDNTSLSDIINPAIFFLFVFAESSLRIKRINHLLICTCVCTRKLAATPRQMLTLREKYYDFDQISSKVFKCRRDDQFFTMKIVSILNEENQANNGVPYWIIREISILKELDHINIVRLIDVMTDGPDLFLVFEYLDNEFQADFLKNPKMFMYPQMKKEFLYQILNTVAYLHARKILLRDLRPENILVNVRTQVLKIALFGAARTFEAPLEAYSSSVGCLSYRSPEVLFQFGCEKYSTPNDVWAVGCIFGEMLLHRPLFSGPSDVELLDEIFTLLGTPTEETWPGVTSICGTCALMGPPQQPKDLAKEFPMLNPDGLDLLSKMLCLCPNYRISAEDAVKHPYFKGV</sequence>
<dbReference type="GO" id="GO:0030332">
    <property type="term" value="F:cyclin binding"/>
    <property type="evidence" value="ECO:0007669"/>
    <property type="project" value="TreeGrafter"/>
</dbReference>
<evidence type="ECO:0000256" key="5">
    <source>
        <dbReference type="ARBA" id="ARBA00022618"/>
    </source>
</evidence>
<dbReference type="PANTHER" id="PTHR24056:SF548">
    <property type="entry name" value="CYCLIN-DEPENDENT KINASE A-1"/>
    <property type="match status" value="1"/>
</dbReference>
<keyword evidence="7" id="KW-0547">Nucleotide-binding</keyword>
<evidence type="ECO:0000259" key="14">
    <source>
        <dbReference type="PROSITE" id="PS50011"/>
    </source>
</evidence>
<evidence type="ECO:0000256" key="10">
    <source>
        <dbReference type="ARBA" id="ARBA00022840"/>
    </source>
</evidence>
<dbReference type="GO" id="GO:0010468">
    <property type="term" value="P:regulation of gene expression"/>
    <property type="evidence" value="ECO:0007669"/>
    <property type="project" value="TreeGrafter"/>
</dbReference>
<dbReference type="GO" id="GO:0051445">
    <property type="term" value="P:regulation of meiotic cell cycle"/>
    <property type="evidence" value="ECO:0007669"/>
    <property type="project" value="TreeGrafter"/>
</dbReference>
<protein>
    <recommendedName>
        <fullName evidence="2">cyclin-dependent kinase</fullName>
        <ecNumber evidence="2">2.7.11.22</ecNumber>
    </recommendedName>
</protein>
<feature type="domain" description="Protein kinase" evidence="14">
    <location>
        <begin position="55"/>
        <end position="343"/>
    </location>
</feature>
<dbReference type="GO" id="GO:0007165">
    <property type="term" value="P:signal transduction"/>
    <property type="evidence" value="ECO:0007669"/>
    <property type="project" value="TreeGrafter"/>
</dbReference>
<evidence type="ECO:0000256" key="3">
    <source>
        <dbReference type="ARBA" id="ARBA00022527"/>
    </source>
</evidence>
<evidence type="ECO:0000256" key="7">
    <source>
        <dbReference type="ARBA" id="ARBA00022741"/>
    </source>
</evidence>
<evidence type="ECO:0000256" key="1">
    <source>
        <dbReference type="ARBA" id="ARBA00006485"/>
    </source>
</evidence>
<keyword evidence="4" id="KW-0597">Phosphoprotein</keyword>
<gene>
    <name evidence="15" type="ORF">D0Y65_034420</name>
</gene>
<evidence type="ECO:0000256" key="8">
    <source>
        <dbReference type="ARBA" id="ARBA00022776"/>
    </source>
</evidence>
<dbReference type="GO" id="GO:0005524">
    <property type="term" value="F:ATP binding"/>
    <property type="evidence" value="ECO:0007669"/>
    <property type="project" value="UniProtKB-KW"/>
</dbReference>
<comment type="catalytic activity">
    <reaction evidence="13">
        <text>L-seryl-[protein] + ATP = O-phospho-L-seryl-[protein] + ADP + H(+)</text>
        <dbReference type="Rhea" id="RHEA:17989"/>
        <dbReference type="Rhea" id="RHEA-COMP:9863"/>
        <dbReference type="Rhea" id="RHEA-COMP:11604"/>
        <dbReference type="ChEBI" id="CHEBI:15378"/>
        <dbReference type="ChEBI" id="CHEBI:29999"/>
        <dbReference type="ChEBI" id="CHEBI:30616"/>
        <dbReference type="ChEBI" id="CHEBI:83421"/>
        <dbReference type="ChEBI" id="CHEBI:456216"/>
        <dbReference type="EC" id="2.7.11.22"/>
    </reaction>
</comment>
<keyword evidence="5 15" id="KW-0132">Cell division</keyword>
<dbReference type="PANTHER" id="PTHR24056">
    <property type="entry name" value="CELL DIVISION PROTEIN KINASE"/>
    <property type="match status" value="1"/>
</dbReference>
<dbReference type="GO" id="GO:0005634">
    <property type="term" value="C:nucleus"/>
    <property type="evidence" value="ECO:0007669"/>
    <property type="project" value="TreeGrafter"/>
</dbReference>
<accession>A0A445HQH5</accession>